<dbReference type="GO" id="GO:0042803">
    <property type="term" value="F:protein homodimerization activity"/>
    <property type="evidence" value="ECO:0007669"/>
    <property type="project" value="UniProtKB-ARBA"/>
</dbReference>
<gene>
    <name evidence="10" type="ORF">C7M84_019438</name>
</gene>
<feature type="domain" description="Tox-GHH" evidence="7">
    <location>
        <begin position="1405"/>
        <end position="1480"/>
    </location>
</feature>
<dbReference type="Pfam" id="PF15636">
    <property type="entry name" value="Tox-GHH"/>
    <property type="match status" value="1"/>
</dbReference>
<dbReference type="Gene3D" id="2.120.10.30">
    <property type="entry name" value="TolB, C-terminal domain"/>
    <property type="match status" value="2"/>
</dbReference>
<keyword evidence="4" id="KW-0677">Repeat</keyword>
<proteinExistence type="predicted"/>
<dbReference type="Pfam" id="PF25023">
    <property type="entry name" value="TEN_YD-shell"/>
    <property type="match status" value="1"/>
</dbReference>
<dbReference type="PANTHER" id="PTHR11219:SF72">
    <property type="entry name" value="TENEURIN-M"/>
    <property type="match status" value="1"/>
</dbReference>
<dbReference type="PANTHER" id="PTHR11219">
    <property type="entry name" value="TENEURIN AND N-ACETYLGLUCOSAMINE-1-PHOSPHODIESTER ALPHA-N-ACETYLGLUCOSAMINIDASE"/>
    <property type="match status" value="1"/>
</dbReference>
<dbReference type="SUPFAM" id="SSF50969">
    <property type="entry name" value="YVTN repeat-like/Quinoprotein amine dehydrogenase"/>
    <property type="match status" value="1"/>
</dbReference>
<keyword evidence="5" id="KW-1015">Disulfide bond</keyword>
<protein>
    <submittedName>
        <fullName evidence="10">Putative teneurin-3-like</fullName>
    </submittedName>
</protein>
<dbReference type="InterPro" id="IPR011042">
    <property type="entry name" value="6-blade_b-propeller_TolB-like"/>
</dbReference>
<reference evidence="10 11" key="2">
    <citation type="submission" date="2019-01" db="EMBL/GenBank/DDBJ databases">
        <title>The decoding of complex shrimp genome reveals the adaptation for benthos swimmer, frequently molting mechanism and breeding impact on genome.</title>
        <authorList>
            <person name="Sun Y."/>
            <person name="Gao Y."/>
            <person name="Yu Y."/>
        </authorList>
    </citation>
    <scope>NUCLEOTIDE SEQUENCE [LARGE SCALE GENOMIC DNA]</scope>
    <source>
        <tissue evidence="10">Muscle</tissue>
    </source>
</reference>
<feature type="domain" description="Teneurin NHL" evidence="8">
    <location>
        <begin position="7"/>
        <end position="294"/>
    </location>
</feature>
<organism evidence="10 11">
    <name type="scientific">Penaeus vannamei</name>
    <name type="common">Whiteleg shrimp</name>
    <name type="synonym">Litopenaeus vannamei</name>
    <dbReference type="NCBI Taxonomy" id="6689"/>
    <lineage>
        <taxon>Eukaryota</taxon>
        <taxon>Metazoa</taxon>
        <taxon>Ecdysozoa</taxon>
        <taxon>Arthropoda</taxon>
        <taxon>Crustacea</taxon>
        <taxon>Multicrustacea</taxon>
        <taxon>Malacostraca</taxon>
        <taxon>Eumalacostraca</taxon>
        <taxon>Eucarida</taxon>
        <taxon>Decapoda</taxon>
        <taxon>Dendrobranchiata</taxon>
        <taxon>Penaeoidea</taxon>
        <taxon>Penaeidae</taxon>
        <taxon>Penaeus</taxon>
    </lineage>
</organism>
<evidence type="ECO:0000313" key="11">
    <source>
        <dbReference type="Proteomes" id="UP000283509"/>
    </source>
</evidence>
<comment type="caution">
    <text evidence="10">The sequence shown here is derived from an EMBL/GenBank/DDBJ whole genome shotgun (WGS) entry which is preliminary data.</text>
</comment>
<evidence type="ECO:0000256" key="3">
    <source>
        <dbReference type="ARBA" id="ARBA00022536"/>
    </source>
</evidence>
<reference evidence="10 11" key="1">
    <citation type="submission" date="2018-04" db="EMBL/GenBank/DDBJ databases">
        <authorList>
            <person name="Zhang X."/>
            <person name="Yuan J."/>
            <person name="Li F."/>
            <person name="Xiang J."/>
        </authorList>
    </citation>
    <scope>NUCLEOTIDE SEQUENCE [LARGE SCALE GENOMIC DNA]</scope>
    <source>
        <tissue evidence="10">Muscle</tissue>
    </source>
</reference>
<comment type="subcellular location">
    <subcellularLocation>
        <location evidence="1">Cell membrane</location>
    </subcellularLocation>
</comment>
<evidence type="ECO:0000256" key="6">
    <source>
        <dbReference type="SAM" id="MobiDB-lite"/>
    </source>
</evidence>
<name>A0A423SEZ5_PENVA</name>
<evidence type="ECO:0000256" key="4">
    <source>
        <dbReference type="ARBA" id="ARBA00022737"/>
    </source>
</evidence>
<dbReference type="InterPro" id="IPR051216">
    <property type="entry name" value="Teneurin"/>
</dbReference>
<dbReference type="Gene3D" id="2.180.10.10">
    <property type="entry name" value="RHS repeat-associated core"/>
    <property type="match status" value="2"/>
</dbReference>
<dbReference type="InterPro" id="IPR056822">
    <property type="entry name" value="TEN_NHL"/>
</dbReference>
<accession>A0A423SEZ5</accession>
<evidence type="ECO:0000256" key="1">
    <source>
        <dbReference type="ARBA" id="ARBA00004236"/>
    </source>
</evidence>
<keyword evidence="2" id="KW-0472">Membrane</keyword>
<dbReference type="GO" id="GO:0005886">
    <property type="term" value="C:plasma membrane"/>
    <property type="evidence" value="ECO:0007669"/>
    <property type="project" value="UniProtKB-SubCell"/>
</dbReference>
<evidence type="ECO:0000259" key="9">
    <source>
        <dbReference type="Pfam" id="PF25023"/>
    </source>
</evidence>
<dbReference type="InterPro" id="IPR011044">
    <property type="entry name" value="Quino_amine_DH_bsu"/>
</dbReference>
<dbReference type="STRING" id="6689.A0A423SEZ5"/>
<dbReference type="InterPro" id="IPR056823">
    <property type="entry name" value="TEN-like_YD-shell"/>
</dbReference>
<dbReference type="Pfam" id="PF25021">
    <property type="entry name" value="TEN_NHL"/>
    <property type="match status" value="1"/>
</dbReference>
<evidence type="ECO:0000259" key="8">
    <source>
        <dbReference type="Pfam" id="PF25021"/>
    </source>
</evidence>
<dbReference type="EMBL" id="QCYY01003560">
    <property type="protein sequence ID" value="ROT62723.1"/>
    <property type="molecule type" value="Genomic_DNA"/>
</dbReference>
<sequence>MNVDAVLETRVSYRYHVAVSPLDGSVYVSDPEAHQVLRLENTEGVTDPLRNTVTVVGSGQRCLPGDRNQCGDGGMARHARLTYPKGLAISSSGEIYIADGTNIRVVSPAGDIHTLIGGHDHRSHWAPVPCNGTINIDQLHLRWPTELAISPLDGSLHILDDHLVLRVTPDNRVQVLTGRSLNCPLPPHEPSDMSQTALLLNPQSIAFSPQGELYIAESDTQRINRVRIITSDGRISTFAGADPGCNCRDATCYCHTYDNVSATSAIFSSISSIAVTPDSVLHVSDQAGYRVRSVRSLLPELNERKQYEIFSPDTHEVYVFNRFGQHLETHNLVTGQTIYKFSYSDNSNTGKLLTVTDSAGNRFQIIRDRVGFVKAIENPQKQRVQITLSMMKMLQQLVAPDGYNITFNYHGATGCMRSKVEAVGRSYSYEYDAQGRLTQAVLPTGQVIHLNFDLSVRGAEVTVTRDGKEPVITRLRGNTFNHTSGPVEALAEMGGQGPLRILTAWKHEVSLERTAYRVLESTSPTSAEMFPVLSRQQTHISGNTVNRYEWSYSPATTTDSHNGMKVSGTLRVNGADLLTLSYDPVSSTEALLSVSGHMLVNITYDHLGRPIRWVPVAPLVASNVTYDHWGHITSWVRGNLSEDYYYDDFLRLVAVVYADGKDVKYEYRSHFTKPEKVTHPSGRAYGLVYDDAGSLREVVTPRGSAYTLQLSTSLGFYRLRLALPIDSIALQMRLDEEGRVLAITLPGRGGTLLYEYNDAGQVTAELYGHGLTEYSYYDTGLMRNAKTKHSHFDLRTDYHYHGGLMKEMKLRYGPKSNLHNAKLRFQYDGSARLRKVEGEVDSTPLAEMYIRFDNQTGVLQGISDLRIIRNNILETMIQNPKKHYVNTRKQDNYGRLSEVFMTLGDRMVFLMQLKYDNRNRISERVIEVAGRREGLNITYMPDGQILGANGKVIWLYSYDENGNVISYSEKSFRTNLQYDECDRVTMVGTSEVEYDERGFVIRIDNQNFDFNTKGQLVAAWDREQTWSFRIGYDHFDRVSVYEDHHENITQLIYGRPDQPHLVTHLHNPRSGATTTLLYDDMNHLIAVDQPDGRYFVATDQNGTPIAFFNDMGLLIRKQAWSPFGKLLDASGENMWVGIGPWGGFLEPVTGIVVLKGHAYHPQLLQWLTPQWGHLTQTTRHVTDVFVYRFMNNNPFNPQDRLLRHYYTNVSEWLELYGIELRLVLGSEYHEDTMVKPRAVVSVDTLGASEVVSGLWCQYRAGVRHLHGLSFFSQSHIQRQMGTWNGAPISRQASIFGPGVLVSNIDGRVLVTGVGDDDFAGVIGDVIRTVLNNSIILDVSSTQNGLDTFYFIKDNRKRAGEDMQHLRRLSGIFNISDSESERGHEIRMSTPTANLVIMYGERVQRARNRVLDEMEQRAARVAWQREVALVSLGRPGTHNWSPQEAAELVREGRVPGYVATHLHPASRYPLLAADPSNIIFKHETSRKRRKSRRKGRKRSWRQRKKGGAYEQT</sequence>
<dbReference type="Proteomes" id="UP000283509">
    <property type="component" value="Unassembled WGS sequence"/>
</dbReference>
<evidence type="ECO:0000313" key="10">
    <source>
        <dbReference type="EMBL" id="ROT62723.1"/>
    </source>
</evidence>
<evidence type="ECO:0000259" key="7">
    <source>
        <dbReference type="Pfam" id="PF15636"/>
    </source>
</evidence>
<dbReference type="SUPFAM" id="SSF63829">
    <property type="entry name" value="Calcium-dependent phosphotriesterase"/>
    <property type="match status" value="1"/>
</dbReference>
<keyword evidence="11" id="KW-1185">Reference proteome</keyword>
<feature type="compositionally biased region" description="Basic residues" evidence="6">
    <location>
        <begin position="1483"/>
        <end position="1505"/>
    </location>
</feature>
<feature type="domain" description="Teneurin-like YD-shell" evidence="9">
    <location>
        <begin position="305"/>
        <end position="1194"/>
    </location>
</feature>
<keyword evidence="2" id="KW-1003">Cell membrane</keyword>
<dbReference type="OrthoDB" id="442731at2759"/>
<dbReference type="InterPro" id="IPR028916">
    <property type="entry name" value="Tox-GHH_dom"/>
</dbReference>
<keyword evidence="3" id="KW-0245">EGF-like domain</keyword>
<evidence type="ECO:0000256" key="2">
    <source>
        <dbReference type="ARBA" id="ARBA00022475"/>
    </source>
</evidence>
<dbReference type="FunFam" id="2.120.10.30:FF:000033">
    <property type="entry name" value="teneurin-a isoform X3"/>
    <property type="match status" value="1"/>
</dbReference>
<evidence type="ECO:0000256" key="5">
    <source>
        <dbReference type="ARBA" id="ARBA00023157"/>
    </source>
</evidence>
<feature type="region of interest" description="Disordered" evidence="6">
    <location>
        <begin position="1480"/>
        <end position="1511"/>
    </location>
</feature>
<dbReference type="GO" id="GO:0008045">
    <property type="term" value="P:motor neuron axon guidance"/>
    <property type="evidence" value="ECO:0007669"/>
    <property type="project" value="TreeGrafter"/>
</dbReference>